<organism evidence="1 2">
    <name type="scientific">Jeotgalicoccus aerolatus</name>
    <dbReference type="NCBI Taxonomy" id="709510"/>
    <lineage>
        <taxon>Bacteria</taxon>
        <taxon>Bacillati</taxon>
        <taxon>Bacillota</taxon>
        <taxon>Bacilli</taxon>
        <taxon>Bacillales</taxon>
        <taxon>Staphylococcaceae</taxon>
        <taxon>Jeotgalicoccus</taxon>
    </lineage>
</organism>
<accession>A0A1G9BTU6</accession>
<dbReference type="Proteomes" id="UP000242700">
    <property type="component" value="Unassembled WGS sequence"/>
</dbReference>
<dbReference type="RefSeq" id="WP_092598492.1">
    <property type="nucleotide sequence ID" value="NZ_FNFI01000008.1"/>
</dbReference>
<dbReference type="EMBL" id="FNFI01000008">
    <property type="protein sequence ID" value="SDK42882.1"/>
    <property type="molecule type" value="Genomic_DNA"/>
</dbReference>
<name>A0A1G9BTU6_9STAP</name>
<proteinExistence type="predicted"/>
<gene>
    <name evidence="1" type="ORF">SAMN05216187_108110</name>
</gene>
<dbReference type="STRING" id="586411.SAMN05216187_108110"/>
<dbReference type="AlphaFoldDB" id="A0A1G9BTU6"/>
<sequence>MKCEACLSEMIAAPINPLSEQIAIKHTCPNECMTIIQTSLWTATEYHTEVDADGYFTLYESGARE</sequence>
<evidence type="ECO:0000313" key="2">
    <source>
        <dbReference type="Proteomes" id="UP000242700"/>
    </source>
</evidence>
<evidence type="ECO:0000313" key="1">
    <source>
        <dbReference type="EMBL" id="SDK42882.1"/>
    </source>
</evidence>
<reference evidence="2" key="1">
    <citation type="submission" date="2016-10" db="EMBL/GenBank/DDBJ databases">
        <authorList>
            <person name="Varghese N."/>
            <person name="Submissions S."/>
        </authorList>
    </citation>
    <scope>NUCLEOTIDE SEQUENCE [LARGE SCALE GENOMIC DNA]</scope>
    <source>
        <strain evidence="2">CGMCC 1.8911</strain>
    </source>
</reference>
<protein>
    <submittedName>
        <fullName evidence="1">Uncharacterized protein</fullName>
    </submittedName>
</protein>